<dbReference type="EMBL" id="JACGCM010000445">
    <property type="protein sequence ID" value="KAF6172035.1"/>
    <property type="molecule type" value="Genomic_DNA"/>
</dbReference>
<dbReference type="InterPro" id="IPR053151">
    <property type="entry name" value="RNase_H-like"/>
</dbReference>
<reference evidence="2 3" key="1">
    <citation type="journal article" date="2020" name="IScience">
        <title>Genome Sequencing of the Endangered Kingdonia uniflora (Circaeasteraceae, Ranunculales) Reveals Potential Mechanisms of Evolutionary Specialization.</title>
        <authorList>
            <person name="Sun Y."/>
            <person name="Deng T."/>
            <person name="Zhang A."/>
            <person name="Moore M.J."/>
            <person name="Landis J.B."/>
            <person name="Lin N."/>
            <person name="Zhang H."/>
            <person name="Zhang X."/>
            <person name="Huang J."/>
            <person name="Zhang X."/>
            <person name="Sun H."/>
            <person name="Wang H."/>
        </authorList>
    </citation>
    <scope>NUCLEOTIDE SEQUENCE [LARGE SCALE GENOMIC DNA]</scope>
    <source>
        <strain evidence="2">TB1705</strain>
        <tissue evidence="2">Leaf</tissue>
    </source>
</reference>
<dbReference type="SUPFAM" id="SSF53098">
    <property type="entry name" value="Ribonuclease H-like"/>
    <property type="match status" value="1"/>
</dbReference>
<dbReference type="OrthoDB" id="1938131at2759"/>
<proteinExistence type="predicted"/>
<dbReference type="AlphaFoldDB" id="A0A7J7NXX1"/>
<dbReference type="PANTHER" id="PTHR47723:SF19">
    <property type="entry name" value="POLYNUCLEOTIDYL TRANSFERASE, RIBONUCLEASE H-LIKE SUPERFAMILY PROTEIN"/>
    <property type="match status" value="1"/>
</dbReference>
<keyword evidence="3" id="KW-1185">Reference proteome</keyword>
<dbReference type="GO" id="GO:0004523">
    <property type="term" value="F:RNA-DNA hybrid ribonuclease activity"/>
    <property type="evidence" value="ECO:0007669"/>
    <property type="project" value="InterPro"/>
</dbReference>
<protein>
    <recommendedName>
        <fullName evidence="1">RNase H type-1 domain-containing protein</fullName>
    </recommendedName>
</protein>
<feature type="non-terminal residue" evidence="2">
    <location>
        <position position="1"/>
    </location>
</feature>
<dbReference type="Pfam" id="PF13456">
    <property type="entry name" value="RVT_3"/>
    <property type="match status" value="1"/>
</dbReference>
<sequence>HGEIKINTDRAARGNPRKGGIGCIFRDSEGKILGSFAQGLGLVSNYTAECKAIIKGVDLVASNGWLIAWAESDSKAAVVVFHSDNIPWILKAEWANAKRSIQ</sequence>
<evidence type="ECO:0000313" key="3">
    <source>
        <dbReference type="Proteomes" id="UP000541444"/>
    </source>
</evidence>
<dbReference type="InterPro" id="IPR002156">
    <property type="entry name" value="RNaseH_domain"/>
</dbReference>
<feature type="domain" description="RNase H type-1" evidence="1">
    <location>
        <begin position="7"/>
        <end position="78"/>
    </location>
</feature>
<dbReference type="PANTHER" id="PTHR47723">
    <property type="entry name" value="OS05G0353850 PROTEIN"/>
    <property type="match status" value="1"/>
</dbReference>
<name>A0A7J7NXX1_9MAGN</name>
<evidence type="ECO:0000313" key="2">
    <source>
        <dbReference type="EMBL" id="KAF6172035.1"/>
    </source>
</evidence>
<comment type="caution">
    <text evidence="2">The sequence shown here is derived from an EMBL/GenBank/DDBJ whole genome shotgun (WGS) entry which is preliminary data.</text>
</comment>
<gene>
    <name evidence="2" type="ORF">GIB67_029453</name>
</gene>
<dbReference type="Gene3D" id="3.30.420.10">
    <property type="entry name" value="Ribonuclease H-like superfamily/Ribonuclease H"/>
    <property type="match status" value="1"/>
</dbReference>
<organism evidence="2 3">
    <name type="scientific">Kingdonia uniflora</name>
    <dbReference type="NCBI Taxonomy" id="39325"/>
    <lineage>
        <taxon>Eukaryota</taxon>
        <taxon>Viridiplantae</taxon>
        <taxon>Streptophyta</taxon>
        <taxon>Embryophyta</taxon>
        <taxon>Tracheophyta</taxon>
        <taxon>Spermatophyta</taxon>
        <taxon>Magnoliopsida</taxon>
        <taxon>Ranunculales</taxon>
        <taxon>Circaeasteraceae</taxon>
        <taxon>Kingdonia</taxon>
    </lineage>
</organism>
<dbReference type="Proteomes" id="UP000541444">
    <property type="component" value="Unassembled WGS sequence"/>
</dbReference>
<dbReference type="InterPro" id="IPR012337">
    <property type="entry name" value="RNaseH-like_sf"/>
</dbReference>
<dbReference type="InterPro" id="IPR036397">
    <property type="entry name" value="RNaseH_sf"/>
</dbReference>
<evidence type="ECO:0000259" key="1">
    <source>
        <dbReference type="Pfam" id="PF13456"/>
    </source>
</evidence>
<accession>A0A7J7NXX1</accession>
<dbReference type="CDD" id="cd06222">
    <property type="entry name" value="RNase_H_like"/>
    <property type="match status" value="1"/>
</dbReference>
<dbReference type="GO" id="GO:0003676">
    <property type="term" value="F:nucleic acid binding"/>
    <property type="evidence" value="ECO:0007669"/>
    <property type="project" value="InterPro"/>
</dbReference>
<dbReference type="InterPro" id="IPR044730">
    <property type="entry name" value="RNase_H-like_dom_plant"/>
</dbReference>